<feature type="region of interest" description="Disordered" evidence="1">
    <location>
        <begin position="484"/>
        <end position="562"/>
    </location>
</feature>
<dbReference type="Proteomes" id="UP000799438">
    <property type="component" value="Unassembled WGS sequence"/>
</dbReference>
<sequence length="727" mass="79439">MNFDVLFLIYVTDFFLAYRVGFSCPAQIFRMAAINAQQDVQADEHTATDTVVGSEMQNIVTERVLAEWQDKETGELCTLGSMLSVNKQATNFEFQFGIDQSSHAFIRFPFIISIKAAGRPSRRDTLFVLPVHAFNFNDPVRFETLTASQVGTGPILAAIQEASLSASDKILRVEFNLNEPGYMLIAKTMNPAKVIKPSTSTSHDLLLGLQSLSKATRFAVYMKPSDYARQGLKIVCERLCAGALKQYPLDLSNMYTRGAELIDWSKFELDSTRACGKHQKDNDYAAPPDDFLPPYEPPQNSSSVSSNGSSSGSNKISAPATPPLVPRTPSVQFSPKPATTPDSQLSFLRSPQGVPALLEKSPSTSIILETPDNDNDWFSASVMRARLYNGVAATPTQADTESNQSGGSVYAGSVYADENGAYAAAHQSLAPSMPSTQECWGQSQSQSQHLEPGSPALEPTQHYQSQSQGLEPLSLAFELARQLQSQPEQFWPQSPPLEPTQEAQSQYQRDFDLEPPRKRRRLSSVYSGLTAASPLQQQPQLQHQHQPITSASPAPSPAHIADPLPQSTLLLISLAQYLSETLLTHHPTAYASPRLRPLLFALGQSARLGDVEVYESVRARCSAVWFYYGDEAGDGCGCMDVDDDDGVGDKEGGAAEQRFVDDLEALVRWANGVDRLADAMAREELEKLGRAAREVVGSGGAELCEKEYRCQKGMCVAVVLVTFGRVA</sequence>
<evidence type="ECO:0000256" key="1">
    <source>
        <dbReference type="SAM" id="MobiDB-lite"/>
    </source>
</evidence>
<dbReference type="RefSeq" id="XP_033402614.1">
    <property type="nucleotide sequence ID" value="XM_033547063.1"/>
</dbReference>
<organism evidence="3 4">
    <name type="scientific">Aplosporella prunicola CBS 121167</name>
    <dbReference type="NCBI Taxonomy" id="1176127"/>
    <lineage>
        <taxon>Eukaryota</taxon>
        <taxon>Fungi</taxon>
        <taxon>Dikarya</taxon>
        <taxon>Ascomycota</taxon>
        <taxon>Pezizomycotina</taxon>
        <taxon>Dothideomycetes</taxon>
        <taxon>Dothideomycetes incertae sedis</taxon>
        <taxon>Botryosphaeriales</taxon>
        <taxon>Aplosporellaceae</taxon>
        <taxon>Aplosporella</taxon>
    </lineage>
</organism>
<keyword evidence="4" id="KW-1185">Reference proteome</keyword>
<protein>
    <submittedName>
        <fullName evidence="3">Uncharacterized protein</fullName>
    </submittedName>
</protein>
<evidence type="ECO:0000256" key="2">
    <source>
        <dbReference type="SAM" id="SignalP"/>
    </source>
</evidence>
<feature type="region of interest" description="Disordered" evidence="1">
    <location>
        <begin position="278"/>
        <end position="346"/>
    </location>
</feature>
<accession>A0A6A6BS48</accession>
<feature type="compositionally biased region" description="Low complexity" evidence="1">
    <location>
        <begin position="534"/>
        <end position="553"/>
    </location>
</feature>
<evidence type="ECO:0000313" key="4">
    <source>
        <dbReference type="Proteomes" id="UP000799438"/>
    </source>
</evidence>
<dbReference type="GeneID" id="54304570"/>
<reference evidence="3" key="1">
    <citation type="journal article" date="2020" name="Stud. Mycol.">
        <title>101 Dothideomycetes genomes: a test case for predicting lifestyles and emergence of pathogens.</title>
        <authorList>
            <person name="Haridas S."/>
            <person name="Albert R."/>
            <person name="Binder M."/>
            <person name="Bloem J."/>
            <person name="Labutti K."/>
            <person name="Salamov A."/>
            <person name="Andreopoulos B."/>
            <person name="Baker S."/>
            <person name="Barry K."/>
            <person name="Bills G."/>
            <person name="Bluhm B."/>
            <person name="Cannon C."/>
            <person name="Castanera R."/>
            <person name="Culley D."/>
            <person name="Daum C."/>
            <person name="Ezra D."/>
            <person name="Gonzalez J."/>
            <person name="Henrissat B."/>
            <person name="Kuo A."/>
            <person name="Liang C."/>
            <person name="Lipzen A."/>
            <person name="Lutzoni F."/>
            <person name="Magnuson J."/>
            <person name="Mondo S."/>
            <person name="Nolan M."/>
            <person name="Ohm R."/>
            <person name="Pangilinan J."/>
            <person name="Park H.-J."/>
            <person name="Ramirez L."/>
            <person name="Alfaro M."/>
            <person name="Sun H."/>
            <person name="Tritt A."/>
            <person name="Yoshinaga Y."/>
            <person name="Zwiers L.-H."/>
            <person name="Turgeon B."/>
            <person name="Goodwin S."/>
            <person name="Spatafora J."/>
            <person name="Crous P."/>
            <person name="Grigoriev I."/>
        </authorList>
    </citation>
    <scope>NUCLEOTIDE SEQUENCE</scope>
    <source>
        <strain evidence="3">CBS 121167</strain>
    </source>
</reference>
<dbReference type="OrthoDB" id="3918618at2759"/>
<evidence type="ECO:0000313" key="3">
    <source>
        <dbReference type="EMBL" id="KAF2146906.1"/>
    </source>
</evidence>
<gene>
    <name evidence="3" type="ORF">K452DRAFT_72499</name>
</gene>
<feature type="compositionally biased region" description="Low complexity" evidence="1">
    <location>
        <begin position="298"/>
        <end position="314"/>
    </location>
</feature>
<feature type="chain" id="PRO_5025497848" evidence="2">
    <location>
        <begin position="18"/>
        <end position="727"/>
    </location>
</feature>
<feature type="signal peptide" evidence="2">
    <location>
        <begin position="1"/>
        <end position="17"/>
    </location>
</feature>
<feature type="region of interest" description="Disordered" evidence="1">
    <location>
        <begin position="433"/>
        <end position="469"/>
    </location>
</feature>
<name>A0A6A6BS48_9PEZI</name>
<proteinExistence type="predicted"/>
<dbReference type="AlphaFoldDB" id="A0A6A6BS48"/>
<dbReference type="EMBL" id="ML995475">
    <property type="protein sequence ID" value="KAF2146906.1"/>
    <property type="molecule type" value="Genomic_DNA"/>
</dbReference>
<keyword evidence="2" id="KW-0732">Signal</keyword>
<feature type="compositionally biased region" description="Polar residues" evidence="1">
    <location>
        <begin position="433"/>
        <end position="449"/>
    </location>
</feature>